<name>A0A830GJT8_9EURY</name>
<keyword evidence="2" id="KW-1185">Reference proteome</keyword>
<proteinExistence type="predicted"/>
<gene>
    <name evidence="1" type="ORF">GCM10009030_12900</name>
</gene>
<evidence type="ECO:0000313" key="2">
    <source>
        <dbReference type="Proteomes" id="UP000605784"/>
    </source>
</evidence>
<accession>A0A830GJT8</accession>
<dbReference type="AlphaFoldDB" id="A0A830GJT8"/>
<comment type="caution">
    <text evidence="1">The sequence shown here is derived from an EMBL/GenBank/DDBJ whole genome shotgun (WGS) entry which is preliminary data.</text>
</comment>
<evidence type="ECO:0000313" key="1">
    <source>
        <dbReference type="EMBL" id="GGN90652.1"/>
    </source>
</evidence>
<protein>
    <submittedName>
        <fullName evidence="1">Uncharacterized protein</fullName>
    </submittedName>
</protein>
<dbReference type="RefSeq" id="WP_188995620.1">
    <property type="nucleotide sequence ID" value="NZ_BMOU01000001.1"/>
</dbReference>
<sequence length="70" mass="7776">MAVFREHDGHSLAALVGTVEDAGFETDTIAQREEKLELVAEKHDFECEPYGGTLLDEGRYQTDSSDSATW</sequence>
<reference evidence="1" key="1">
    <citation type="journal article" date="2014" name="Int. J. Syst. Evol. Microbiol.">
        <title>Complete genome sequence of Corynebacterium casei LMG S-19264T (=DSM 44701T), isolated from a smear-ripened cheese.</title>
        <authorList>
            <consortium name="US DOE Joint Genome Institute (JGI-PGF)"/>
            <person name="Walter F."/>
            <person name="Albersmeier A."/>
            <person name="Kalinowski J."/>
            <person name="Ruckert C."/>
        </authorList>
    </citation>
    <scope>NUCLEOTIDE SEQUENCE</scope>
    <source>
        <strain evidence="1">JCM 17820</strain>
    </source>
</reference>
<dbReference type="Proteomes" id="UP000605784">
    <property type="component" value="Unassembled WGS sequence"/>
</dbReference>
<dbReference type="EMBL" id="BMOU01000001">
    <property type="protein sequence ID" value="GGN90652.1"/>
    <property type="molecule type" value="Genomic_DNA"/>
</dbReference>
<organism evidence="1 2">
    <name type="scientific">Haloarcula pellucida</name>
    <dbReference type="NCBI Taxonomy" id="1427151"/>
    <lineage>
        <taxon>Archaea</taxon>
        <taxon>Methanobacteriati</taxon>
        <taxon>Methanobacteriota</taxon>
        <taxon>Stenosarchaea group</taxon>
        <taxon>Halobacteria</taxon>
        <taxon>Halobacteriales</taxon>
        <taxon>Haloarculaceae</taxon>
        <taxon>Haloarcula</taxon>
    </lineage>
</organism>
<reference evidence="1" key="2">
    <citation type="submission" date="2020-09" db="EMBL/GenBank/DDBJ databases">
        <authorList>
            <person name="Sun Q."/>
            <person name="Ohkuma M."/>
        </authorList>
    </citation>
    <scope>NUCLEOTIDE SEQUENCE</scope>
    <source>
        <strain evidence="1">JCM 17820</strain>
    </source>
</reference>